<dbReference type="OrthoDB" id="270739at2"/>
<name>E0UPZ7_SULAO</name>
<dbReference type="GO" id="GO:0016020">
    <property type="term" value="C:membrane"/>
    <property type="evidence" value="ECO:0007669"/>
    <property type="project" value="GOC"/>
</dbReference>
<evidence type="ECO:0000256" key="5">
    <source>
        <dbReference type="ARBA" id="ARBA00023211"/>
    </source>
</evidence>
<reference evidence="8" key="1">
    <citation type="journal article" date="2010" name="Stand. Genomic Sci.">
        <title>Complete genome sequence of Sulfurimonas autotrophica type strain (OK10).</title>
        <authorList>
            <person name="Sikorski J."/>
            <person name="Munk C."/>
            <person name="Lapidus A."/>
            <person name="Djao O."/>
            <person name="Lucas S."/>
            <person name="Glavina Del Rio T."/>
            <person name="Nolan M."/>
            <person name="Tice H."/>
            <person name="Han C."/>
            <person name="Cheng J."/>
            <person name="Tapia R."/>
            <person name="Goodwin L."/>
            <person name="Pitluck S."/>
            <person name="Liolios K."/>
            <person name="Ivanova N."/>
            <person name="Mavromatis K."/>
            <person name="Mikhailova N."/>
            <person name="Pati A."/>
            <person name="Sims D."/>
            <person name="Meincke L."/>
            <person name="Brettin T."/>
            <person name="Detter J."/>
            <person name="Chen A."/>
            <person name="Palaniappan K."/>
            <person name="Land M."/>
            <person name="Hauser L."/>
            <person name="Chang Y."/>
            <person name="Jeffries C."/>
            <person name="Rohde M."/>
            <person name="Lang E."/>
            <person name="Spring S."/>
            <person name="Goker M."/>
            <person name="Woyke T."/>
            <person name="Bristow J."/>
            <person name="Eisen J."/>
            <person name="Markowitz V."/>
            <person name="Hugenholtz P."/>
            <person name="Kyrpides N."/>
            <person name="Klenk H."/>
        </authorList>
    </citation>
    <scope>NUCLEOTIDE SEQUENCE [LARGE SCALE GENOMIC DNA]</scope>
    <source>
        <strain evidence="8">ATCC BAA-671 / DSM 16294 / JCM 11897 / OK10</strain>
    </source>
</reference>
<dbReference type="Pfam" id="PF00149">
    <property type="entry name" value="Metallophos"/>
    <property type="match status" value="1"/>
</dbReference>
<evidence type="ECO:0000256" key="1">
    <source>
        <dbReference type="ARBA" id="ARBA00022475"/>
    </source>
</evidence>
<organism evidence="7 8">
    <name type="scientific">Sulfurimonas autotrophica (strain ATCC BAA-671 / DSM 16294 / JCM 11897 / OK10)</name>
    <dbReference type="NCBI Taxonomy" id="563040"/>
    <lineage>
        <taxon>Bacteria</taxon>
        <taxon>Pseudomonadati</taxon>
        <taxon>Campylobacterota</taxon>
        <taxon>Epsilonproteobacteria</taxon>
        <taxon>Campylobacterales</taxon>
        <taxon>Sulfurimonadaceae</taxon>
        <taxon>Sulfurimonas</taxon>
    </lineage>
</organism>
<dbReference type="GO" id="GO:0009245">
    <property type="term" value="P:lipid A biosynthetic process"/>
    <property type="evidence" value="ECO:0007669"/>
    <property type="project" value="TreeGrafter"/>
</dbReference>
<evidence type="ECO:0000256" key="2">
    <source>
        <dbReference type="ARBA" id="ARBA00022519"/>
    </source>
</evidence>
<dbReference type="PANTHER" id="PTHR34990:SF2">
    <property type="entry name" value="BLL8164 PROTEIN"/>
    <property type="match status" value="1"/>
</dbReference>
<evidence type="ECO:0000313" key="8">
    <source>
        <dbReference type="Proteomes" id="UP000007803"/>
    </source>
</evidence>
<dbReference type="GO" id="GO:0008758">
    <property type="term" value="F:UDP-2,3-diacylglucosamine hydrolase activity"/>
    <property type="evidence" value="ECO:0007669"/>
    <property type="project" value="TreeGrafter"/>
</dbReference>
<dbReference type="InterPro" id="IPR043461">
    <property type="entry name" value="LpxH-like"/>
</dbReference>
<dbReference type="GO" id="GO:0046872">
    <property type="term" value="F:metal ion binding"/>
    <property type="evidence" value="ECO:0007669"/>
    <property type="project" value="UniProtKB-KW"/>
</dbReference>
<dbReference type="SUPFAM" id="SSF56300">
    <property type="entry name" value="Metallo-dependent phosphatases"/>
    <property type="match status" value="1"/>
</dbReference>
<dbReference type="STRING" id="563040.Saut_0623"/>
<dbReference type="Gene3D" id="3.60.21.10">
    <property type="match status" value="1"/>
</dbReference>
<dbReference type="InterPro" id="IPR004843">
    <property type="entry name" value="Calcineurin-like_PHP"/>
</dbReference>
<evidence type="ECO:0000313" key="7">
    <source>
        <dbReference type="EMBL" id="ADN08672.1"/>
    </source>
</evidence>
<keyword evidence="1" id="KW-1003">Cell membrane</keyword>
<dbReference type="InterPro" id="IPR029052">
    <property type="entry name" value="Metallo-depent_PP-like"/>
</dbReference>
<dbReference type="AlphaFoldDB" id="E0UPZ7"/>
<dbReference type="EMBL" id="CP002205">
    <property type="protein sequence ID" value="ADN08672.1"/>
    <property type="molecule type" value="Genomic_DNA"/>
</dbReference>
<gene>
    <name evidence="7" type="ordered locus">Saut_0623</name>
</gene>
<keyword evidence="3" id="KW-0479">Metal-binding</keyword>
<keyword evidence="8" id="KW-1185">Reference proteome</keyword>
<dbReference type="KEGG" id="sua:Saut_0623"/>
<dbReference type="HOGENOM" id="CLU_080125_0_0_7"/>
<dbReference type="Proteomes" id="UP000007803">
    <property type="component" value="Chromosome"/>
</dbReference>
<accession>E0UPZ7</accession>
<keyword evidence="5" id="KW-0464">Manganese</keyword>
<proteinExistence type="predicted"/>
<keyword evidence="2" id="KW-0997">Cell inner membrane</keyword>
<dbReference type="RefSeq" id="WP_013326428.1">
    <property type="nucleotide sequence ID" value="NC_014506.1"/>
</dbReference>
<dbReference type="PANTHER" id="PTHR34990">
    <property type="entry name" value="UDP-2,3-DIACYLGLUCOSAMINE HYDROLASE-RELATED"/>
    <property type="match status" value="1"/>
</dbReference>
<dbReference type="eggNOG" id="COG2908">
    <property type="taxonomic scope" value="Bacteria"/>
</dbReference>
<evidence type="ECO:0000256" key="3">
    <source>
        <dbReference type="ARBA" id="ARBA00022723"/>
    </source>
</evidence>
<feature type="domain" description="Calcineurin-like phosphoesterase" evidence="6">
    <location>
        <begin position="14"/>
        <end position="202"/>
    </location>
</feature>
<keyword evidence="4" id="KW-0472">Membrane</keyword>
<protein>
    <submittedName>
        <fullName evidence="7">Metallophosphoesterase</fullName>
    </submittedName>
</protein>
<sequence>MSHNPIVIKEGAFIVSDAHYSHLRPELFYLIQDIHSQKIIPTQLIFMGDIFDALFGSIAFTCKQNSEIIALINDISTTLEVIYLEGNHDFNLKNIFPKAKVFSIKDQPVEAVYKDKKVYLAHGDFGGEFMYKVYTSLIRNAFVLFLLKYIDIFSNHAILKKLDAYLSQKNDCKEFKNFKEFIEERLAKKYDCDYFIEGHFHQNTQFDTAHFHYINLGAFACNQRYFIVKSAQDIELLEEKNSPREI</sequence>
<evidence type="ECO:0000256" key="4">
    <source>
        <dbReference type="ARBA" id="ARBA00023136"/>
    </source>
</evidence>
<evidence type="ECO:0000259" key="6">
    <source>
        <dbReference type="Pfam" id="PF00149"/>
    </source>
</evidence>